<dbReference type="PANTHER" id="PTHR22939:SF129">
    <property type="entry name" value="SERINE PROTEASE HTRA2, MITOCHONDRIAL"/>
    <property type="match status" value="1"/>
</dbReference>
<dbReference type="GO" id="GO:0006508">
    <property type="term" value="P:proteolysis"/>
    <property type="evidence" value="ECO:0007669"/>
    <property type="project" value="UniProtKB-KW"/>
</dbReference>
<keyword evidence="3" id="KW-0645">Protease</keyword>
<dbReference type="SUPFAM" id="SSF50494">
    <property type="entry name" value="Trypsin-like serine proteases"/>
    <property type="match status" value="1"/>
</dbReference>
<evidence type="ECO:0000256" key="6">
    <source>
        <dbReference type="ARBA" id="ARBA00022764"/>
    </source>
</evidence>
<keyword evidence="4" id="KW-0732">Signal</keyword>
<dbReference type="PRINTS" id="PR00834">
    <property type="entry name" value="PROTEASES2C"/>
</dbReference>
<name>X1K037_9ZZZZ</name>
<evidence type="ECO:0000256" key="8">
    <source>
        <dbReference type="ARBA" id="ARBA00022825"/>
    </source>
</evidence>
<dbReference type="InterPro" id="IPR036034">
    <property type="entry name" value="PDZ_sf"/>
</dbReference>
<dbReference type="InterPro" id="IPR009003">
    <property type="entry name" value="Peptidase_S1_PA"/>
</dbReference>
<evidence type="ECO:0000256" key="4">
    <source>
        <dbReference type="ARBA" id="ARBA00022729"/>
    </source>
</evidence>
<dbReference type="GO" id="GO:0042597">
    <property type="term" value="C:periplasmic space"/>
    <property type="evidence" value="ECO:0007669"/>
    <property type="project" value="UniProtKB-SubCell"/>
</dbReference>
<dbReference type="InterPro" id="IPR001478">
    <property type="entry name" value="PDZ"/>
</dbReference>
<dbReference type="GO" id="GO:0004252">
    <property type="term" value="F:serine-type endopeptidase activity"/>
    <property type="evidence" value="ECO:0007669"/>
    <property type="project" value="InterPro"/>
</dbReference>
<dbReference type="InterPro" id="IPR011782">
    <property type="entry name" value="Pept_S1C_Do"/>
</dbReference>
<accession>X1K037</accession>
<dbReference type="Gene3D" id="2.40.10.10">
    <property type="entry name" value="Trypsin-like serine proteases"/>
    <property type="match status" value="2"/>
</dbReference>
<keyword evidence="6" id="KW-0574">Periplasm</keyword>
<dbReference type="SMART" id="SM00228">
    <property type="entry name" value="PDZ"/>
    <property type="match status" value="2"/>
</dbReference>
<dbReference type="NCBIfam" id="TIGR02037">
    <property type="entry name" value="degP_htrA_DO"/>
    <property type="match status" value="1"/>
</dbReference>
<feature type="domain" description="PDZ" evidence="9">
    <location>
        <begin position="268"/>
        <end position="334"/>
    </location>
</feature>
<feature type="domain" description="PDZ" evidence="9">
    <location>
        <begin position="391"/>
        <end position="455"/>
    </location>
</feature>
<dbReference type="Gene3D" id="2.30.42.10">
    <property type="match status" value="2"/>
</dbReference>
<dbReference type="PROSITE" id="PS50106">
    <property type="entry name" value="PDZ"/>
    <property type="match status" value="2"/>
</dbReference>
<gene>
    <name evidence="10" type="ORF">S06H3_04898</name>
</gene>
<feature type="non-terminal residue" evidence="10">
    <location>
        <position position="455"/>
    </location>
</feature>
<dbReference type="PANTHER" id="PTHR22939">
    <property type="entry name" value="SERINE PROTEASE FAMILY S1C HTRA-RELATED"/>
    <property type="match status" value="1"/>
</dbReference>
<dbReference type="EMBL" id="BARV01001759">
    <property type="protein sequence ID" value="GAH99857.1"/>
    <property type="molecule type" value="Genomic_DNA"/>
</dbReference>
<evidence type="ECO:0000256" key="5">
    <source>
        <dbReference type="ARBA" id="ARBA00022737"/>
    </source>
</evidence>
<dbReference type="InterPro" id="IPR001940">
    <property type="entry name" value="Peptidase_S1C"/>
</dbReference>
<dbReference type="Pfam" id="PF13365">
    <property type="entry name" value="Trypsin_2"/>
    <property type="match status" value="1"/>
</dbReference>
<evidence type="ECO:0000256" key="3">
    <source>
        <dbReference type="ARBA" id="ARBA00022670"/>
    </source>
</evidence>
<proteinExistence type="inferred from homology"/>
<dbReference type="InterPro" id="IPR041489">
    <property type="entry name" value="PDZ_6"/>
</dbReference>
<reference evidence="10" key="1">
    <citation type="journal article" date="2014" name="Front. Microbiol.">
        <title>High frequency of phylogenetically diverse reductive dehalogenase-homologous genes in deep subseafloor sedimentary metagenomes.</title>
        <authorList>
            <person name="Kawai M."/>
            <person name="Futagami T."/>
            <person name="Toyoda A."/>
            <person name="Takaki Y."/>
            <person name="Nishi S."/>
            <person name="Hori S."/>
            <person name="Arai W."/>
            <person name="Tsubouchi T."/>
            <person name="Morono Y."/>
            <person name="Uchiyama I."/>
            <person name="Ito T."/>
            <person name="Fujiyama A."/>
            <person name="Inagaki F."/>
            <person name="Takami H."/>
        </authorList>
    </citation>
    <scope>NUCLEOTIDE SEQUENCE</scope>
    <source>
        <strain evidence="10">Expedition CK06-06</strain>
    </source>
</reference>
<sequence>MMKIKLMKINRNFILVTALVFLLSLSWIGSVNAETEQTEPYLALESFSNSIADIAEKVGPAVVNIDTVRMVKTQSPSFEDPIFRRFFGGEFEEFRRTIPQKGTGSGFIINQEGYVLTNEHVVRKADKIKVTLSDGREFTGEVIGSDITSDMAIVKIQADHLPTATLGNSDKLRVGEIVIAIGNPYGLQQTVTMGVVSAKGRSIPTGTGGHIYRNFIQTDTAINPGNSGGPLLNIKGEVVGINTAIIPYAQGIGFAIPINIAKRNIDDLINLGKVRRSWLGVYIQEVTPEIAEQFDLTEAKGVLVGDVIEDSPAEESGLKRGDIIAKVNDEEVNSPEELQNKIRSIEIGEKANVEVVRDGKEISFVVKIGEMPTLEEEGEYPKEKVFSVQTGLKVEAVTSEVAKELELSWVKGLVITEVIPGSSADDMGLQPGDVILKANRIEMSSVDEWEELINK</sequence>
<comment type="subcellular location">
    <subcellularLocation>
        <location evidence="1">Periplasm</location>
    </subcellularLocation>
</comment>
<keyword evidence="5" id="KW-0677">Repeat</keyword>
<protein>
    <recommendedName>
        <fullName evidence="9">PDZ domain-containing protein</fullName>
    </recommendedName>
</protein>
<dbReference type="Pfam" id="PF17820">
    <property type="entry name" value="PDZ_6"/>
    <property type="match status" value="1"/>
</dbReference>
<dbReference type="InterPro" id="IPR043504">
    <property type="entry name" value="Peptidase_S1_PA_chymotrypsin"/>
</dbReference>
<evidence type="ECO:0000256" key="7">
    <source>
        <dbReference type="ARBA" id="ARBA00022801"/>
    </source>
</evidence>
<comment type="similarity">
    <text evidence="2">Belongs to the peptidase S1C family.</text>
</comment>
<dbReference type="Pfam" id="PF13180">
    <property type="entry name" value="PDZ_2"/>
    <property type="match status" value="1"/>
</dbReference>
<comment type="caution">
    <text evidence="10">The sequence shown here is derived from an EMBL/GenBank/DDBJ whole genome shotgun (WGS) entry which is preliminary data.</text>
</comment>
<organism evidence="10">
    <name type="scientific">marine sediment metagenome</name>
    <dbReference type="NCBI Taxonomy" id="412755"/>
    <lineage>
        <taxon>unclassified sequences</taxon>
        <taxon>metagenomes</taxon>
        <taxon>ecological metagenomes</taxon>
    </lineage>
</organism>
<dbReference type="SUPFAM" id="SSF50156">
    <property type="entry name" value="PDZ domain-like"/>
    <property type="match status" value="2"/>
</dbReference>
<evidence type="ECO:0000313" key="10">
    <source>
        <dbReference type="EMBL" id="GAH99857.1"/>
    </source>
</evidence>
<dbReference type="AlphaFoldDB" id="X1K037"/>
<evidence type="ECO:0000256" key="2">
    <source>
        <dbReference type="ARBA" id="ARBA00010541"/>
    </source>
</evidence>
<evidence type="ECO:0000259" key="9">
    <source>
        <dbReference type="PROSITE" id="PS50106"/>
    </source>
</evidence>
<evidence type="ECO:0000256" key="1">
    <source>
        <dbReference type="ARBA" id="ARBA00004418"/>
    </source>
</evidence>
<keyword evidence="7" id="KW-0378">Hydrolase</keyword>
<keyword evidence="8" id="KW-0720">Serine protease</keyword>
<dbReference type="CDD" id="cd10839">
    <property type="entry name" value="cpPDZ1_DegP-like"/>
    <property type="match status" value="1"/>
</dbReference>